<dbReference type="InterPro" id="IPR036986">
    <property type="entry name" value="S4_RNA-bd_sf"/>
</dbReference>
<dbReference type="AlphaFoldDB" id="A0A4R1MZM0"/>
<dbReference type="Gene3D" id="3.40.50.620">
    <property type="entry name" value="HUPs"/>
    <property type="match status" value="1"/>
</dbReference>
<dbReference type="InterPro" id="IPR002305">
    <property type="entry name" value="aa-tRNA-synth_Ic"/>
</dbReference>
<evidence type="ECO:0000256" key="4">
    <source>
        <dbReference type="ARBA" id="ARBA00022741"/>
    </source>
</evidence>
<dbReference type="PROSITE" id="PS00178">
    <property type="entry name" value="AA_TRNA_LIGASE_I"/>
    <property type="match status" value="1"/>
</dbReference>
<dbReference type="GO" id="GO:0004831">
    <property type="term" value="F:tyrosine-tRNA ligase activity"/>
    <property type="evidence" value="ECO:0007669"/>
    <property type="project" value="UniProtKB-UniRule"/>
</dbReference>
<reference evidence="13 14" key="1">
    <citation type="submission" date="2019-03" db="EMBL/GenBank/DDBJ databases">
        <title>Genomic Encyclopedia of Type Strains, Phase IV (KMG-IV): sequencing the most valuable type-strain genomes for metagenomic binning, comparative biology and taxonomic classification.</title>
        <authorList>
            <person name="Goeker M."/>
        </authorList>
    </citation>
    <scope>NUCLEOTIDE SEQUENCE [LARGE SCALE GENOMIC DNA]</scope>
    <source>
        <strain evidence="13 14">DSM 24176</strain>
    </source>
</reference>
<dbReference type="InterPro" id="IPR002307">
    <property type="entry name" value="Tyr-tRNA-ligase"/>
</dbReference>
<feature type="short sequence motif" description="'HIGH' region" evidence="10">
    <location>
        <begin position="46"/>
        <end position="55"/>
    </location>
</feature>
<dbReference type="EC" id="6.1.1.1" evidence="10"/>
<dbReference type="SUPFAM" id="SSF52374">
    <property type="entry name" value="Nucleotidylyl transferase"/>
    <property type="match status" value="1"/>
</dbReference>
<dbReference type="Pfam" id="PF00579">
    <property type="entry name" value="tRNA-synt_1b"/>
    <property type="match status" value="1"/>
</dbReference>
<evidence type="ECO:0000256" key="2">
    <source>
        <dbReference type="ARBA" id="ARBA00022490"/>
    </source>
</evidence>
<evidence type="ECO:0000259" key="12">
    <source>
        <dbReference type="Pfam" id="PF22421"/>
    </source>
</evidence>
<evidence type="ECO:0000256" key="3">
    <source>
        <dbReference type="ARBA" id="ARBA00022598"/>
    </source>
</evidence>
<keyword evidence="14" id="KW-1185">Reference proteome</keyword>
<dbReference type="InterPro" id="IPR024088">
    <property type="entry name" value="Tyr-tRNA-ligase_bac-type"/>
</dbReference>
<protein>
    <recommendedName>
        <fullName evidence="10">Tyrosine--tRNA ligase</fullName>
        <ecNumber evidence="10">6.1.1.1</ecNumber>
    </recommendedName>
    <alternativeName>
        <fullName evidence="10">Tyrosyl-tRNA synthetase</fullName>
        <shortName evidence="10">TyrRS</shortName>
    </alternativeName>
</protein>
<dbReference type="GO" id="GO:0005829">
    <property type="term" value="C:cytosol"/>
    <property type="evidence" value="ECO:0007669"/>
    <property type="project" value="TreeGrafter"/>
</dbReference>
<dbReference type="HAMAP" id="MF_02007">
    <property type="entry name" value="Tyr_tRNA_synth_type2"/>
    <property type="match status" value="1"/>
</dbReference>
<evidence type="ECO:0000256" key="10">
    <source>
        <dbReference type="HAMAP-Rule" id="MF_02007"/>
    </source>
</evidence>
<dbReference type="FunFam" id="3.40.50.620:FF:000061">
    <property type="entry name" value="Tyrosine--tRNA ligase"/>
    <property type="match status" value="1"/>
</dbReference>
<dbReference type="Gene3D" id="1.10.240.10">
    <property type="entry name" value="Tyrosyl-Transfer RNA Synthetase"/>
    <property type="match status" value="1"/>
</dbReference>
<evidence type="ECO:0000313" key="13">
    <source>
        <dbReference type="EMBL" id="TCK98798.1"/>
    </source>
</evidence>
<keyword evidence="7 10" id="KW-0648">Protein biosynthesis</keyword>
<dbReference type="PRINTS" id="PR01040">
    <property type="entry name" value="TRNASYNTHTYR"/>
</dbReference>
<dbReference type="GO" id="GO:0003723">
    <property type="term" value="F:RNA binding"/>
    <property type="evidence" value="ECO:0007669"/>
    <property type="project" value="UniProtKB-KW"/>
</dbReference>
<organism evidence="13 14">
    <name type="scientific">Natranaerovirga hydrolytica</name>
    <dbReference type="NCBI Taxonomy" id="680378"/>
    <lineage>
        <taxon>Bacteria</taxon>
        <taxon>Bacillati</taxon>
        <taxon>Bacillota</taxon>
        <taxon>Clostridia</taxon>
        <taxon>Lachnospirales</taxon>
        <taxon>Natranaerovirgaceae</taxon>
        <taxon>Natranaerovirga</taxon>
    </lineage>
</organism>
<keyword evidence="2 10" id="KW-0963">Cytoplasm</keyword>
<evidence type="ECO:0000256" key="8">
    <source>
        <dbReference type="ARBA" id="ARBA00023146"/>
    </source>
</evidence>
<dbReference type="PANTHER" id="PTHR11766">
    <property type="entry name" value="TYROSYL-TRNA SYNTHETASE"/>
    <property type="match status" value="1"/>
</dbReference>
<feature type="domain" description="Tyrosine--tRNA ligase SYY-like C-terminal" evidence="12">
    <location>
        <begin position="341"/>
        <end position="385"/>
    </location>
</feature>
<dbReference type="RefSeq" id="WP_132281943.1">
    <property type="nucleotide sequence ID" value="NZ_SMGQ01000011.1"/>
</dbReference>
<dbReference type="GO" id="GO:0006437">
    <property type="term" value="P:tyrosyl-tRNA aminoacylation"/>
    <property type="evidence" value="ECO:0007669"/>
    <property type="project" value="UniProtKB-UniRule"/>
</dbReference>
<evidence type="ECO:0000256" key="1">
    <source>
        <dbReference type="ARBA" id="ARBA00011738"/>
    </source>
</evidence>
<comment type="subcellular location">
    <subcellularLocation>
        <location evidence="10">Cytoplasm</location>
    </subcellularLocation>
</comment>
<evidence type="ECO:0000256" key="9">
    <source>
        <dbReference type="ARBA" id="ARBA00048248"/>
    </source>
</evidence>
<comment type="subunit">
    <text evidence="1 10">Homodimer.</text>
</comment>
<feature type="binding site" evidence="10">
    <location>
        <position position="233"/>
    </location>
    <ligand>
        <name>ATP</name>
        <dbReference type="ChEBI" id="CHEBI:30616"/>
    </ligand>
</feature>
<evidence type="ECO:0000256" key="6">
    <source>
        <dbReference type="ARBA" id="ARBA00022884"/>
    </source>
</evidence>
<evidence type="ECO:0000256" key="11">
    <source>
        <dbReference type="PROSITE-ProRule" id="PRU00182"/>
    </source>
</evidence>
<sequence>MKNVEEQLKIIKKGVQTIVSEEALVEKIEKSIKTNTPLTVKLGLDPSAPDIHLGHAVVLRKIKQMQDLGHRAVIIIGDFTGRIGDPSGKSKTRKPLTTEQVLENARTYEKQIFKILDKEKTDLRFNSEWLSKLNFEDILKLAGKVTVARILERDDFEKRYKNNEPIGVHEFFYPLMQGYDSVELKADIEMGGTDQTFNILMGRTLQKDYGQESQVALFMPLLEGTDGIEKMSKSLGNYIGIYEDAKTIFQKAMAIPDELIVKYYELATDIHPDKVNEIKDQLAQGTINPRDIKMDLAQEITTLYCGKEAAEKGKEHFKTVFQKNQIPEDIKEVNLVQECLNENNSIDLISIISKNGLAKSNSEARRLIQQNAVKINGEKYTAFTINNINEDFVVQVGKGKFIKVKV</sequence>
<dbReference type="InterPro" id="IPR054608">
    <property type="entry name" value="SYY-like_C"/>
</dbReference>
<evidence type="ECO:0000256" key="7">
    <source>
        <dbReference type="ARBA" id="ARBA00022917"/>
    </source>
</evidence>
<dbReference type="CDD" id="cd00805">
    <property type="entry name" value="TyrRS_core"/>
    <property type="match status" value="1"/>
</dbReference>
<comment type="catalytic activity">
    <reaction evidence="9 10">
        <text>tRNA(Tyr) + L-tyrosine + ATP = L-tyrosyl-tRNA(Tyr) + AMP + diphosphate + H(+)</text>
        <dbReference type="Rhea" id="RHEA:10220"/>
        <dbReference type="Rhea" id="RHEA-COMP:9706"/>
        <dbReference type="Rhea" id="RHEA-COMP:9707"/>
        <dbReference type="ChEBI" id="CHEBI:15378"/>
        <dbReference type="ChEBI" id="CHEBI:30616"/>
        <dbReference type="ChEBI" id="CHEBI:33019"/>
        <dbReference type="ChEBI" id="CHEBI:58315"/>
        <dbReference type="ChEBI" id="CHEBI:78442"/>
        <dbReference type="ChEBI" id="CHEBI:78536"/>
        <dbReference type="ChEBI" id="CHEBI:456215"/>
        <dbReference type="EC" id="6.1.1.1"/>
    </reaction>
</comment>
<dbReference type="PROSITE" id="PS50889">
    <property type="entry name" value="S4"/>
    <property type="match status" value="1"/>
</dbReference>
<dbReference type="InterPro" id="IPR024108">
    <property type="entry name" value="Tyr-tRNA-ligase_bac_2"/>
</dbReference>
<dbReference type="PANTHER" id="PTHR11766:SF1">
    <property type="entry name" value="TYROSINE--TRNA LIGASE"/>
    <property type="match status" value="1"/>
</dbReference>
<dbReference type="CDD" id="cd00165">
    <property type="entry name" value="S4"/>
    <property type="match status" value="1"/>
</dbReference>
<dbReference type="OrthoDB" id="9804243at2"/>
<proteinExistence type="inferred from homology"/>
<comment type="function">
    <text evidence="10">Catalyzes the attachment of tyrosine to tRNA(Tyr) in a two-step reaction: tyrosine is first activated by ATP to form Tyr-AMP and then transferred to the acceptor end of tRNA(Tyr).</text>
</comment>
<comment type="similarity">
    <text evidence="10">Belongs to the class-I aminoacyl-tRNA synthetase family. TyrS type 2 subfamily.</text>
</comment>
<dbReference type="SUPFAM" id="SSF55174">
    <property type="entry name" value="Alpha-L RNA-binding motif"/>
    <property type="match status" value="1"/>
</dbReference>
<keyword evidence="6 11" id="KW-0694">RNA-binding</keyword>
<evidence type="ECO:0000256" key="5">
    <source>
        <dbReference type="ARBA" id="ARBA00022840"/>
    </source>
</evidence>
<evidence type="ECO:0000313" key="14">
    <source>
        <dbReference type="Proteomes" id="UP000294545"/>
    </source>
</evidence>
<keyword evidence="5 10" id="KW-0067">ATP-binding</keyword>
<dbReference type="Pfam" id="PF22421">
    <property type="entry name" value="SYY_C-terminal"/>
    <property type="match status" value="1"/>
</dbReference>
<keyword evidence="4 10" id="KW-0547">Nucleotide-binding</keyword>
<dbReference type="NCBIfam" id="TIGR00234">
    <property type="entry name" value="tyrS"/>
    <property type="match status" value="1"/>
</dbReference>
<comment type="caution">
    <text evidence="13">The sequence shown here is derived from an EMBL/GenBank/DDBJ whole genome shotgun (WGS) entry which is preliminary data.</text>
</comment>
<keyword evidence="3 10" id="KW-0436">Ligase</keyword>
<feature type="short sequence motif" description="'KMSKS' region" evidence="10">
    <location>
        <begin position="230"/>
        <end position="234"/>
    </location>
</feature>
<dbReference type="EMBL" id="SMGQ01000011">
    <property type="protein sequence ID" value="TCK98798.1"/>
    <property type="molecule type" value="Genomic_DNA"/>
</dbReference>
<dbReference type="Gene3D" id="3.10.290.10">
    <property type="entry name" value="RNA-binding S4 domain"/>
    <property type="match status" value="1"/>
</dbReference>
<name>A0A4R1MZM0_9FIRM</name>
<keyword evidence="8 10" id="KW-0030">Aminoacyl-tRNA synthetase</keyword>
<dbReference type="InterPro" id="IPR001412">
    <property type="entry name" value="aa-tRNA-synth_I_CS"/>
</dbReference>
<dbReference type="InterPro" id="IPR014729">
    <property type="entry name" value="Rossmann-like_a/b/a_fold"/>
</dbReference>
<dbReference type="Proteomes" id="UP000294545">
    <property type="component" value="Unassembled WGS sequence"/>
</dbReference>
<dbReference type="GO" id="GO:0005524">
    <property type="term" value="F:ATP binding"/>
    <property type="evidence" value="ECO:0007669"/>
    <property type="project" value="UniProtKB-UniRule"/>
</dbReference>
<gene>
    <name evidence="10" type="primary">tyrS</name>
    <name evidence="13" type="ORF">EDC19_1237</name>
</gene>
<accession>A0A4R1MZM0</accession>